<evidence type="ECO:0000256" key="6">
    <source>
        <dbReference type="ARBA" id="ARBA00022490"/>
    </source>
</evidence>
<evidence type="ECO:0000313" key="12">
    <source>
        <dbReference type="EMBL" id="WRP15404.1"/>
    </source>
</evidence>
<comment type="similarity">
    <text evidence="4 11">Belongs to the HisA/HisF family.</text>
</comment>
<evidence type="ECO:0000256" key="1">
    <source>
        <dbReference type="ARBA" id="ARBA00000901"/>
    </source>
</evidence>
<gene>
    <name evidence="12" type="ORF">VLY81_04360</name>
</gene>
<evidence type="ECO:0000256" key="5">
    <source>
        <dbReference type="ARBA" id="ARBA00012550"/>
    </source>
</evidence>
<evidence type="ECO:0000256" key="8">
    <source>
        <dbReference type="ARBA" id="ARBA00023102"/>
    </source>
</evidence>
<sequence length="228" mass="24893">MREFWVVPAIDLMEGTVVRLRQGRFDEATRYARDPIGWARALVAAGARRLHVVDLDGARQGRPAHLPLLERIAQAAGVPVQFGGGLRSLESVRQALQAGASAVMLGTGALDPGLIEPALAAWGAERVWAAIDVRGGRVVVSGWTEASDQSPAELARRLHAAGVRWALVTDTQADGTSRASTLRRRWQWRARACTSWPPAGWDRPRTWRRWRVWAWPASSSVGPSTKGG</sequence>
<dbReference type="InterPro" id="IPR044524">
    <property type="entry name" value="Isoase_HisA-like"/>
</dbReference>
<evidence type="ECO:0000313" key="13">
    <source>
        <dbReference type="Proteomes" id="UP001333102"/>
    </source>
</evidence>
<dbReference type="InterPro" id="IPR006062">
    <property type="entry name" value="His_biosynth"/>
</dbReference>
<dbReference type="PANTHER" id="PTHR43090:SF2">
    <property type="entry name" value="1-(5-PHOSPHORIBOSYL)-5-[(5-PHOSPHORIBOSYLAMINO)METHYLIDENEAMINO] IMIDAZOLE-4-CARBOXAMIDE ISOMERASE"/>
    <property type="match status" value="1"/>
</dbReference>
<comment type="catalytic activity">
    <reaction evidence="1">
        <text>1-(5-phospho-beta-D-ribosyl)-5-[(5-phospho-beta-D-ribosylamino)methylideneamino]imidazole-4-carboxamide = 5-[(5-phospho-1-deoxy-D-ribulos-1-ylimino)methylamino]-1-(5-phospho-beta-D-ribosyl)imidazole-4-carboxamide</text>
        <dbReference type="Rhea" id="RHEA:15469"/>
        <dbReference type="ChEBI" id="CHEBI:58435"/>
        <dbReference type="ChEBI" id="CHEBI:58525"/>
        <dbReference type="EC" id="5.3.1.16"/>
    </reaction>
</comment>
<dbReference type="EMBL" id="CP141614">
    <property type="protein sequence ID" value="WRP15404.1"/>
    <property type="molecule type" value="Genomic_DNA"/>
</dbReference>
<dbReference type="PANTHER" id="PTHR43090">
    <property type="entry name" value="1-(5-PHOSPHORIBOSYL)-5-[(5-PHOSPHORIBOSYLAMINO)METHYLIDENEAMINO] IMIDAZOLE-4-CARBOXAMIDE ISOMERASE"/>
    <property type="match status" value="1"/>
</dbReference>
<evidence type="ECO:0000256" key="3">
    <source>
        <dbReference type="ARBA" id="ARBA00005133"/>
    </source>
</evidence>
<keyword evidence="9 12" id="KW-0413">Isomerase</keyword>
<dbReference type="Proteomes" id="UP001333102">
    <property type="component" value="Chromosome"/>
</dbReference>
<accession>A0ABZ1BRT9</accession>
<comment type="pathway">
    <text evidence="3">Amino-acid biosynthesis; L-histidine biosynthesis; L-histidine from 5-phospho-alpha-D-ribose 1-diphosphate: step 4/9.</text>
</comment>
<keyword evidence="8 11" id="KW-0368">Histidine biosynthesis</keyword>
<evidence type="ECO:0000256" key="11">
    <source>
        <dbReference type="RuleBase" id="RU003657"/>
    </source>
</evidence>
<proteinExistence type="inferred from homology"/>
<evidence type="ECO:0000256" key="10">
    <source>
        <dbReference type="ARBA" id="ARBA00030547"/>
    </source>
</evidence>
<dbReference type="SUPFAM" id="SSF51366">
    <property type="entry name" value="Ribulose-phoshate binding barrel"/>
    <property type="match status" value="1"/>
</dbReference>
<organism evidence="12 13">
    <name type="scientific">Geochorda subterranea</name>
    <dbReference type="NCBI Taxonomy" id="3109564"/>
    <lineage>
        <taxon>Bacteria</taxon>
        <taxon>Bacillati</taxon>
        <taxon>Bacillota</taxon>
        <taxon>Limnochordia</taxon>
        <taxon>Limnochordales</taxon>
        <taxon>Geochordaceae</taxon>
        <taxon>Geochorda</taxon>
    </lineage>
</organism>
<dbReference type="InterPro" id="IPR023016">
    <property type="entry name" value="HisA/PriA"/>
</dbReference>
<dbReference type="Gene3D" id="3.20.20.70">
    <property type="entry name" value="Aldolase class I"/>
    <property type="match status" value="1"/>
</dbReference>
<keyword evidence="13" id="KW-1185">Reference proteome</keyword>
<reference evidence="13" key="1">
    <citation type="submission" date="2023-12" db="EMBL/GenBank/DDBJ databases">
        <title>Novel isolates from deep terrestrial aquifers shed light on the physiology and ecology of the class Limnochordia.</title>
        <authorList>
            <person name="Karnachuk O.V."/>
            <person name="Lukina A.P."/>
            <person name="Avakyan M.R."/>
            <person name="Kadnikov V."/>
            <person name="Begmatov S."/>
            <person name="Beletsky A.V."/>
            <person name="Mardanov A.V."/>
            <person name="Ravin N.V."/>
        </authorList>
    </citation>
    <scope>NUCLEOTIDE SEQUENCE [LARGE SCALE GENOMIC DNA]</scope>
    <source>
        <strain evidence="13">LN</strain>
    </source>
</reference>
<dbReference type="InterPro" id="IPR013785">
    <property type="entry name" value="Aldolase_TIM"/>
</dbReference>
<evidence type="ECO:0000256" key="2">
    <source>
        <dbReference type="ARBA" id="ARBA00004496"/>
    </source>
</evidence>
<keyword evidence="6" id="KW-0963">Cytoplasm</keyword>
<evidence type="ECO:0000256" key="4">
    <source>
        <dbReference type="ARBA" id="ARBA00009667"/>
    </source>
</evidence>
<dbReference type="GO" id="GO:0016853">
    <property type="term" value="F:isomerase activity"/>
    <property type="evidence" value="ECO:0007669"/>
    <property type="project" value="UniProtKB-KW"/>
</dbReference>
<name>A0ABZ1BRT9_9FIRM</name>
<evidence type="ECO:0000256" key="7">
    <source>
        <dbReference type="ARBA" id="ARBA00022605"/>
    </source>
</evidence>
<dbReference type="Pfam" id="PF00977">
    <property type="entry name" value="His_biosynth"/>
    <property type="match status" value="1"/>
</dbReference>
<dbReference type="EC" id="5.3.1.16" evidence="5"/>
<protein>
    <recommendedName>
        <fullName evidence="5">1-(5-phosphoribosyl)-5-[(5-phosphoribosylamino)methylideneamino]imidazole-4-carboxamideisomerase</fullName>
        <ecNumber evidence="5">5.3.1.16</ecNumber>
    </recommendedName>
    <alternativeName>
        <fullName evidence="10">Phosphoribosylformimino-5-aminoimidazole carboxamide ribotide isomerase</fullName>
    </alternativeName>
</protein>
<evidence type="ECO:0000256" key="9">
    <source>
        <dbReference type="ARBA" id="ARBA00023235"/>
    </source>
</evidence>
<dbReference type="InterPro" id="IPR011060">
    <property type="entry name" value="RibuloseP-bd_barrel"/>
</dbReference>
<comment type="subcellular location">
    <subcellularLocation>
        <location evidence="2">Cytoplasm</location>
    </subcellularLocation>
</comment>
<keyword evidence="7 11" id="KW-0028">Amino-acid biosynthesis</keyword>
<dbReference type="CDD" id="cd04732">
    <property type="entry name" value="HisA"/>
    <property type="match status" value="1"/>
</dbReference>